<proteinExistence type="inferred from homology"/>
<dbReference type="GO" id="GO:0005975">
    <property type="term" value="P:carbohydrate metabolic process"/>
    <property type="evidence" value="ECO:0007669"/>
    <property type="project" value="InterPro"/>
</dbReference>
<evidence type="ECO:0000313" key="7">
    <source>
        <dbReference type="EMBL" id="GFQ73239.1"/>
    </source>
</evidence>
<dbReference type="Proteomes" id="UP000887116">
    <property type="component" value="Unassembled WGS sequence"/>
</dbReference>
<protein>
    <recommendedName>
        <fullName evidence="3">alpha-glucosidase</fullName>
        <ecNumber evidence="3">3.2.1.20</ecNumber>
    </recommendedName>
</protein>
<evidence type="ECO:0000256" key="4">
    <source>
        <dbReference type="ARBA" id="ARBA00023180"/>
    </source>
</evidence>
<dbReference type="EC" id="3.2.1.20" evidence="3"/>
<evidence type="ECO:0000256" key="1">
    <source>
        <dbReference type="ARBA" id="ARBA00001657"/>
    </source>
</evidence>
<name>A0A8X6GT27_TRICU</name>
<feature type="domain" description="Glycosyl hydrolase family 13 catalytic" evidence="6">
    <location>
        <begin position="13"/>
        <end position="402"/>
    </location>
</feature>
<dbReference type="InterPro" id="IPR013780">
    <property type="entry name" value="Glyco_hydro_b"/>
</dbReference>
<keyword evidence="8" id="KW-1185">Reference proteome</keyword>
<dbReference type="InterPro" id="IPR017853">
    <property type="entry name" value="GH"/>
</dbReference>
<evidence type="ECO:0000256" key="5">
    <source>
        <dbReference type="ARBA" id="ARBA00023295"/>
    </source>
</evidence>
<dbReference type="GO" id="GO:0004558">
    <property type="term" value="F:alpha-1,4-glucosidase activity"/>
    <property type="evidence" value="ECO:0007669"/>
    <property type="project" value="UniProtKB-EC"/>
</dbReference>
<evidence type="ECO:0000256" key="3">
    <source>
        <dbReference type="ARBA" id="ARBA00012741"/>
    </source>
</evidence>
<dbReference type="FunFam" id="3.90.400.10:FF:000001">
    <property type="entry name" value="Maltase A3, isoform A"/>
    <property type="match status" value="1"/>
</dbReference>
<evidence type="ECO:0000259" key="6">
    <source>
        <dbReference type="SMART" id="SM00642"/>
    </source>
</evidence>
<keyword evidence="5" id="KW-0378">Hydrolase</keyword>
<dbReference type="Gene3D" id="3.20.20.80">
    <property type="entry name" value="Glycosidases"/>
    <property type="match status" value="1"/>
</dbReference>
<comment type="similarity">
    <text evidence="2">Belongs to the glycosyl hydrolase 13 family.</text>
</comment>
<evidence type="ECO:0000313" key="8">
    <source>
        <dbReference type="Proteomes" id="UP000887116"/>
    </source>
</evidence>
<dbReference type="InterPro" id="IPR045857">
    <property type="entry name" value="O16G_dom_2"/>
</dbReference>
<evidence type="ECO:0000256" key="2">
    <source>
        <dbReference type="ARBA" id="ARBA00008061"/>
    </source>
</evidence>
<keyword evidence="5" id="KW-0326">Glycosidase</keyword>
<sequence length="580" mass="67395">MSLEWWKRNVIYHIYLPSFKDSNNDGIGDFQGLTSKLDYFKELRVSNLLLSPFYPSPMKDNGYDITCFTDVDPMFGRMRDFDAFMEEVRERNLNVIIDFVANHTSDQHPWFIKSVNREEPFSNFYIWVDAKPESASAMPVPPNNWLSVFGGSAWTWNEKRNQFYFHQFLPEQPDLNYHNPLLRKKMKEVLEFWLEKGVDGFRIDAASHLFEDERLLDEPLAKQTKAKQNEYKYLNHIYTKGQSETFQLLKEWRAVLDDYSRKTEKPKIMLIEAMEEVDDVIHYYGPPHEKISEIPMNFQFYKVTSSSTGIDLQEITDEWLKKMPKGKFPNYVMSSHDFPRVATRVGSTLASSLQMIMMMLPGIPICYYGDELGMENGEISIEEMRDSFALRTKPSKSRDPMRTPMQWDCSKNAGFSDCDKPWLPVNINYKDQNVEVERADPFSCLENFKKLVKLRREPSLLLGTFEYALVDTNIFSFTRSILGAKSFLVIVNMGDNEVLVNLTAKIPSLPVAAYLVLTNPKYSNRLFMRTEDLSDQTRSSTSAEYTLPRNTAETCIMVPLSNIYLQPKQGLVLSYDMSKS</sequence>
<organism evidence="7 8">
    <name type="scientific">Trichonephila clavata</name>
    <name type="common">Joro spider</name>
    <name type="synonym">Nephila clavata</name>
    <dbReference type="NCBI Taxonomy" id="2740835"/>
    <lineage>
        <taxon>Eukaryota</taxon>
        <taxon>Metazoa</taxon>
        <taxon>Ecdysozoa</taxon>
        <taxon>Arthropoda</taxon>
        <taxon>Chelicerata</taxon>
        <taxon>Arachnida</taxon>
        <taxon>Araneae</taxon>
        <taxon>Araneomorphae</taxon>
        <taxon>Entelegynae</taxon>
        <taxon>Araneoidea</taxon>
        <taxon>Nephilidae</taxon>
        <taxon>Trichonephila</taxon>
    </lineage>
</organism>
<dbReference type="OrthoDB" id="6412574at2759"/>
<dbReference type="EMBL" id="BMAO01021275">
    <property type="protein sequence ID" value="GFQ73239.1"/>
    <property type="molecule type" value="Genomic_DNA"/>
</dbReference>
<dbReference type="AlphaFoldDB" id="A0A8X6GT27"/>
<dbReference type="Pfam" id="PF00128">
    <property type="entry name" value="Alpha-amylase"/>
    <property type="match status" value="1"/>
</dbReference>
<gene>
    <name evidence="7" type="primary">Mal-B1</name>
    <name evidence="7" type="ORF">TNCT_672251</name>
</gene>
<keyword evidence="4" id="KW-0325">Glycoprotein</keyword>
<comment type="caution">
    <text evidence="7">The sequence shown here is derived from an EMBL/GenBank/DDBJ whole genome shotgun (WGS) entry which is preliminary data.</text>
</comment>
<dbReference type="InterPro" id="IPR006047">
    <property type="entry name" value="GH13_cat_dom"/>
</dbReference>
<dbReference type="SUPFAM" id="SSF51445">
    <property type="entry name" value="(Trans)glycosidases"/>
    <property type="match status" value="1"/>
</dbReference>
<dbReference type="Gene3D" id="3.90.400.10">
    <property type="entry name" value="Oligo-1,6-glucosidase, Domain 2"/>
    <property type="match status" value="1"/>
</dbReference>
<reference evidence="7" key="1">
    <citation type="submission" date="2020-07" db="EMBL/GenBank/DDBJ databases">
        <title>Multicomponent nature underlies the extraordinary mechanical properties of spider dragline silk.</title>
        <authorList>
            <person name="Kono N."/>
            <person name="Nakamura H."/>
            <person name="Mori M."/>
            <person name="Yoshida Y."/>
            <person name="Ohtoshi R."/>
            <person name="Malay A.D."/>
            <person name="Moran D.A.P."/>
            <person name="Tomita M."/>
            <person name="Numata K."/>
            <person name="Arakawa K."/>
        </authorList>
    </citation>
    <scope>NUCLEOTIDE SEQUENCE</scope>
</reference>
<accession>A0A8X6GT27</accession>
<dbReference type="PANTHER" id="PTHR10357">
    <property type="entry name" value="ALPHA-AMYLASE FAMILY MEMBER"/>
    <property type="match status" value="1"/>
</dbReference>
<dbReference type="PANTHER" id="PTHR10357:SF179">
    <property type="entry name" value="NEUTRAL AND BASIC AMINO ACID TRANSPORT PROTEIN RBAT"/>
    <property type="match status" value="1"/>
</dbReference>
<dbReference type="Gene3D" id="2.60.40.1180">
    <property type="entry name" value="Golgi alpha-mannosidase II"/>
    <property type="match status" value="1"/>
</dbReference>
<dbReference type="SMART" id="SM00642">
    <property type="entry name" value="Aamy"/>
    <property type="match status" value="1"/>
</dbReference>
<comment type="catalytic activity">
    <reaction evidence="1">
        <text>Hydrolysis of terminal, non-reducing (1-&gt;4)-linked alpha-D-glucose residues with release of alpha-D-glucose.</text>
        <dbReference type="EC" id="3.2.1.20"/>
    </reaction>
</comment>